<evidence type="ECO:0008006" key="4">
    <source>
        <dbReference type="Google" id="ProtNLM"/>
    </source>
</evidence>
<name>A0AAW4N4Y6_9BACT</name>
<feature type="chain" id="PRO_5043442250" description="Penicillin-binding protein transpeptidase domain-containing protein" evidence="1">
    <location>
        <begin position="26"/>
        <end position="438"/>
    </location>
</feature>
<protein>
    <recommendedName>
        <fullName evidence="4">Penicillin-binding protein transpeptidase domain-containing protein</fullName>
    </recommendedName>
</protein>
<dbReference type="Proteomes" id="UP001196765">
    <property type="component" value="Unassembled WGS sequence"/>
</dbReference>
<keyword evidence="1" id="KW-0732">Signal</keyword>
<proteinExistence type="predicted"/>
<reference evidence="2" key="1">
    <citation type="submission" date="2021-06" db="EMBL/GenBank/DDBJ databases">
        <title>Collection of gut derived symbiotic bacterial strains cultured from healthy donors.</title>
        <authorList>
            <person name="Lin H."/>
            <person name="Littmann E."/>
            <person name="Pamer E.G."/>
        </authorList>
    </citation>
    <scope>NUCLEOTIDE SEQUENCE</scope>
    <source>
        <strain evidence="2">MSK.21.74</strain>
    </source>
</reference>
<dbReference type="RefSeq" id="WP_217744889.1">
    <property type="nucleotide sequence ID" value="NZ_JAHOEI010000060.1"/>
</dbReference>
<comment type="caution">
    <text evidence="2">The sequence shown here is derived from an EMBL/GenBank/DDBJ whole genome shotgun (WGS) entry which is preliminary data.</text>
</comment>
<organism evidence="2 3">
    <name type="scientific">Segatella copri</name>
    <dbReference type="NCBI Taxonomy" id="165179"/>
    <lineage>
        <taxon>Bacteria</taxon>
        <taxon>Pseudomonadati</taxon>
        <taxon>Bacteroidota</taxon>
        <taxon>Bacteroidia</taxon>
        <taxon>Bacteroidales</taxon>
        <taxon>Prevotellaceae</taxon>
        <taxon>Segatella</taxon>
    </lineage>
</organism>
<evidence type="ECO:0000313" key="3">
    <source>
        <dbReference type="Proteomes" id="UP001196765"/>
    </source>
</evidence>
<accession>A0AAW4N4Y6</accession>
<evidence type="ECO:0000313" key="2">
    <source>
        <dbReference type="EMBL" id="MBV3388590.1"/>
    </source>
</evidence>
<evidence type="ECO:0000256" key="1">
    <source>
        <dbReference type="SAM" id="SignalP"/>
    </source>
</evidence>
<gene>
    <name evidence="2" type="ORF">KSW82_12675</name>
</gene>
<dbReference type="AlphaFoldDB" id="A0AAW4N4Y6"/>
<dbReference type="EMBL" id="JAHOEI010000060">
    <property type="protein sequence ID" value="MBV3388590.1"/>
    <property type="molecule type" value="Genomic_DNA"/>
</dbReference>
<feature type="signal peptide" evidence="1">
    <location>
        <begin position="1"/>
        <end position="25"/>
    </location>
</feature>
<sequence length="438" mass="48525">MNTNKYFKLGLITMFLAFFGQLSFAQEVIVADTIDSEEAFGKKPITQVPLEQCEQIDTCSIAKFAVVSKGGKQGIYDLEKHENVTEIDLDVAAFSRRYVSEDGIEVFYFYVEKGIERGTIGVVGENNQTVGVWMDNPEYVAKLDECTTIDSVMTQKCQDVLSEGLKMLNGTYGQIAVIDAQTGRLKSWVALEKNRDDYSEGKLLKQACSPRILTLVGITPMLADINGSLDDMMDLCGGIYNIGDSISIRDHNWRSGGYGVMTCRQALTHKSNVAMFKILLVNRGDNAFGIWKKMTSDEKQTNAMELAALFNGVYQKNTLIFPTLQGDSVTEETYNNITPLGRKYLQEVLIGLNKGKGIQASYAPKKVDIAGVYGNYQGKELENGEHKLAEMAFVGVFPAKKPRYALAVIINRPNEQTHGPKDLANGIVNNLVGWLSKH</sequence>